<name>A0AAW0FN94_9APHY</name>
<dbReference type="SUPFAM" id="SSF57850">
    <property type="entry name" value="RING/U-box"/>
    <property type="match status" value="1"/>
</dbReference>
<dbReference type="PROSITE" id="PS50103">
    <property type="entry name" value="ZF_C3H1"/>
    <property type="match status" value="5"/>
</dbReference>
<keyword evidence="3 5" id="KW-0863">Zinc-finger</keyword>
<dbReference type="GO" id="GO:0003723">
    <property type="term" value="F:RNA binding"/>
    <property type="evidence" value="ECO:0007669"/>
    <property type="project" value="TreeGrafter"/>
</dbReference>
<evidence type="ECO:0000256" key="4">
    <source>
        <dbReference type="ARBA" id="ARBA00022833"/>
    </source>
</evidence>
<feature type="domain" description="C3H1-type" evidence="8">
    <location>
        <begin position="236"/>
        <end position="263"/>
    </location>
</feature>
<keyword evidence="4 5" id="KW-0862">Zinc</keyword>
<feature type="region of interest" description="Disordered" evidence="6">
    <location>
        <begin position="154"/>
        <end position="184"/>
    </location>
</feature>
<feature type="region of interest" description="Disordered" evidence="6">
    <location>
        <begin position="786"/>
        <end position="842"/>
    </location>
</feature>
<feature type="domain" description="C3H1-type" evidence="8">
    <location>
        <begin position="577"/>
        <end position="604"/>
    </location>
</feature>
<evidence type="ECO:0000313" key="10">
    <source>
        <dbReference type="Proteomes" id="UP001385951"/>
    </source>
</evidence>
<feature type="compositionally biased region" description="Polar residues" evidence="6">
    <location>
        <begin position="708"/>
        <end position="726"/>
    </location>
</feature>
<feature type="domain" description="C3H1-type" evidence="8">
    <location>
        <begin position="368"/>
        <end position="396"/>
    </location>
</feature>
<feature type="domain" description="C3H1-type" evidence="8">
    <location>
        <begin position="543"/>
        <end position="569"/>
    </location>
</feature>
<feature type="region of interest" description="Disordered" evidence="6">
    <location>
        <begin position="313"/>
        <end position="349"/>
    </location>
</feature>
<keyword evidence="1 5" id="KW-0479">Metal-binding</keyword>
<feature type="zinc finger region" description="C3H1-type" evidence="5">
    <location>
        <begin position="368"/>
        <end position="396"/>
    </location>
</feature>
<reference evidence="9 10" key="1">
    <citation type="submission" date="2022-09" db="EMBL/GenBank/DDBJ databases">
        <authorList>
            <person name="Palmer J.M."/>
        </authorList>
    </citation>
    <scope>NUCLEOTIDE SEQUENCE [LARGE SCALE GENOMIC DNA]</scope>
    <source>
        <strain evidence="9 10">DSM 7382</strain>
    </source>
</reference>
<dbReference type="Pfam" id="PF00097">
    <property type="entry name" value="zf-C3HC4"/>
    <property type="match status" value="1"/>
</dbReference>
<dbReference type="InterPro" id="IPR035979">
    <property type="entry name" value="RBD_domain_sf"/>
</dbReference>
<dbReference type="PANTHER" id="PTHR12675">
    <property type="entry name" value="MUSCLEBLIND-LIKE PROTEIN"/>
    <property type="match status" value="1"/>
</dbReference>
<organism evidence="9 10">
    <name type="scientific">Cerrena zonata</name>
    <dbReference type="NCBI Taxonomy" id="2478898"/>
    <lineage>
        <taxon>Eukaryota</taxon>
        <taxon>Fungi</taxon>
        <taxon>Dikarya</taxon>
        <taxon>Basidiomycota</taxon>
        <taxon>Agaricomycotina</taxon>
        <taxon>Agaricomycetes</taxon>
        <taxon>Polyporales</taxon>
        <taxon>Cerrenaceae</taxon>
        <taxon>Cerrena</taxon>
    </lineage>
</organism>
<feature type="compositionally biased region" description="Polar residues" evidence="6">
    <location>
        <begin position="316"/>
        <end position="349"/>
    </location>
</feature>
<feature type="domain" description="C3H1-type" evidence="8">
    <location>
        <begin position="404"/>
        <end position="431"/>
    </location>
</feature>
<feature type="zinc finger region" description="C3H1-type" evidence="5">
    <location>
        <begin position="543"/>
        <end position="569"/>
    </location>
</feature>
<evidence type="ECO:0000256" key="5">
    <source>
        <dbReference type="PROSITE-ProRule" id="PRU00723"/>
    </source>
</evidence>
<feature type="compositionally biased region" description="Polar residues" evidence="6">
    <location>
        <begin position="677"/>
        <end position="696"/>
    </location>
</feature>
<dbReference type="Pfam" id="PF00642">
    <property type="entry name" value="zf-CCCH"/>
    <property type="match status" value="1"/>
</dbReference>
<evidence type="ECO:0000256" key="3">
    <source>
        <dbReference type="ARBA" id="ARBA00022771"/>
    </source>
</evidence>
<evidence type="ECO:0000259" key="7">
    <source>
        <dbReference type="PROSITE" id="PS50089"/>
    </source>
</evidence>
<dbReference type="GO" id="GO:0008270">
    <property type="term" value="F:zinc ion binding"/>
    <property type="evidence" value="ECO:0007669"/>
    <property type="project" value="UniProtKB-KW"/>
</dbReference>
<feature type="compositionally biased region" description="Basic and acidic residues" evidence="6">
    <location>
        <begin position="786"/>
        <end position="800"/>
    </location>
</feature>
<feature type="region of interest" description="Disordered" evidence="6">
    <location>
        <begin position="525"/>
        <end position="546"/>
    </location>
</feature>
<evidence type="ECO:0000259" key="8">
    <source>
        <dbReference type="PROSITE" id="PS50103"/>
    </source>
</evidence>
<dbReference type="InterPro" id="IPR001841">
    <property type="entry name" value="Znf_RING"/>
</dbReference>
<dbReference type="InterPro" id="IPR013083">
    <property type="entry name" value="Znf_RING/FYVE/PHD"/>
</dbReference>
<dbReference type="SMART" id="SM00184">
    <property type="entry name" value="RING"/>
    <property type="match status" value="1"/>
</dbReference>
<feature type="zinc finger region" description="C3H1-type" evidence="5">
    <location>
        <begin position="404"/>
        <end position="431"/>
    </location>
</feature>
<feature type="compositionally biased region" description="Polar residues" evidence="6">
    <location>
        <begin position="801"/>
        <end position="828"/>
    </location>
</feature>
<protein>
    <recommendedName>
        <fullName evidence="11">RING-type E3 ubiquitin transferase</fullName>
    </recommendedName>
</protein>
<accession>A0AAW0FN94</accession>
<dbReference type="InterPro" id="IPR000571">
    <property type="entry name" value="Znf_CCCH"/>
</dbReference>
<feature type="compositionally biased region" description="Polar residues" evidence="6">
    <location>
        <begin position="632"/>
        <end position="649"/>
    </location>
</feature>
<keyword evidence="10" id="KW-1185">Reference proteome</keyword>
<evidence type="ECO:0000256" key="1">
    <source>
        <dbReference type="ARBA" id="ARBA00022723"/>
    </source>
</evidence>
<feature type="zinc finger region" description="C3H1-type" evidence="5">
    <location>
        <begin position="577"/>
        <end position="604"/>
    </location>
</feature>
<gene>
    <name evidence="9" type="ORF">QCA50_013826</name>
</gene>
<feature type="region of interest" description="Disordered" evidence="6">
    <location>
        <begin position="603"/>
        <end position="750"/>
    </location>
</feature>
<dbReference type="SUPFAM" id="SSF54928">
    <property type="entry name" value="RNA-binding domain, RBD"/>
    <property type="match status" value="1"/>
</dbReference>
<dbReference type="PROSITE" id="PS50089">
    <property type="entry name" value="ZF_RING_2"/>
    <property type="match status" value="1"/>
</dbReference>
<dbReference type="InterPro" id="IPR018957">
    <property type="entry name" value="Znf_C3HC4_RING-type"/>
</dbReference>
<evidence type="ECO:0000256" key="2">
    <source>
        <dbReference type="ARBA" id="ARBA00022737"/>
    </source>
</evidence>
<dbReference type="GO" id="GO:0043484">
    <property type="term" value="P:regulation of RNA splicing"/>
    <property type="evidence" value="ECO:0007669"/>
    <property type="project" value="TreeGrafter"/>
</dbReference>
<dbReference type="EMBL" id="JASBNA010000032">
    <property type="protein sequence ID" value="KAK7683153.1"/>
    <property type="molecule type" value="Genomic_DNA"/>
</dbReference>
<evidence type="ECO:0008006" key="11">
    <source>
        <dbReference type="Google" id="ProtNLM"/>
    </source>
</evidence>
<dbReference type="Gene3D" id="3.30.1370.210">
    <property type="match status" value="2"/>
</dbReference>
<comment type="caution">
    <text evidence="9">The sequence shown here is derived from an EMBL/GenBank/DDBJ whole genome shotgun (WGS) entry which is preliminary data.</text>
</comment>
<proteinExistence type="predicted"/>
<evidence type="ECO:0000256" key="6">
    <source>
        <dbReference type="SAM" id="MobiDB-lite"/>
    </source>
</evidence>
<dbReference type="SMART" id="SM00356">
    <property type="entry name" value="ZnF_C3H1"/>
    <property type="match status" value="6"/>
</dbReference>
<dbReference type="Gene3D" id="3.30.40.10">
    <property type="entry name" value="Zinc/RING finger domain, C3HC4 (zinc finger)"/>
    <property type="match status" value="1"/>
</dbReference>
<feature type="domain" description="RING-type" evidence="7">
    <location>
        <begin position="1339"/>
        <end position="1378"/>
    </location>
</feature>
<dbReference type="CDD" id="cd00590">
    <property type="entry name" value="RRM_SF"/>
    <property type="match status" value="2"/>
</dbReference>
<sequence>MATMGECIKFPSGLLFAVTNITLLDGWSRMMSFASPIPFVDAQPLSADANHKASEAYFTQNRAPASNTLQGYPTMGRRPTLSSCDAQITLTRNLPPRFSNPSLTNTPMFPHATHSPAKPYGQSFVYNSSGGKSTFSQTPHPTSAIREQQPIHCTQSKPRQPVPTPIGESMPSTEKGLHPIGIKQDTSPILRGDVIVPLSRNEDHPRTITGKSTVAAGPSTYDISLEPRDAHGRTSWKYNEVCFKYMRGQCTSGPLCCRKHIPRPVTPANKIADSTGLVVDRVVTPKADAPVAGERKMDTMPYAFNHTMYNDDLETSKNSESNGNTPANKSAGASSHTPVTELLHNTPTNRPINSTFRSLPIRWSKDAIFKDGICWDFLHGRCSRDPYYCLWIHPPRYRWPEYMEKEHEICRNYQRGECNLGRRCRFIHEEPEAIPGSGKAVVQNSTPVVAIDSNSPAVIACGTDGNENESCSVPPKEIATSALPKQLEVQQMKIPSTATGVSPSTTDSAQTTTRAGLYPTIGGQPGKIAIDSPPQSSPEQGLPPRRGLCSDFTNRRCYRVPCPFLHPPPEEWHKYVEKSDDICRAFNRGCCPRGIGCWFVHSPPSQPQESRSGSATPIGHDKQTIIPKPVPQTISTTLQPEPVQENSKFARSEIPASTRIPSKDQKASKVPKKPSSLKENSSEGTIDKSTVPTTETEAAPMKRATALPANSSASKSEPLKNKQNVASAEDGRPLSPDSHVLNPDRTHTFNQSVPQTKLKGFSQKQLDVKLGLCLDHLAGHCTQKECKLVHPSPPKERDSNSMKVPTSEQDTLRGNNLSNASNQPTSKLTPPAVPPGLGLEQAATSKPQTSLFTVFDSAKAILGPGFEVKEFRTGFESRAVFMTAPAETEIASVTQALAPFGEILDVQERGPSKDPTLAKFRAFFADHRDASRAVTTLQTNSPFGKRFEIKLGSHRSTSLGGTFCDGDVELSFPAPGRTAFVGYQNSDDAENAMTLARGTEIEGIRIRPTIHDGLPRVGAVTVRFDGLPPDWEPISLTWFGNNQGVMLEGFNYGGLEPALNALHSVLRRFGDLDPIDVLSEPNSQGLIRAWAHFKSPEVADRCCAELNGRKQRFFGGERLYAKHNRSIRYYLPGEVYKALNVDIRLVRSRLCNRNSRCDIVVLDKFEPIMVKIVASEMTELTQLKNSIEQVLRGYVVKENGVVAWDPFFTRAPGAIFIQQLQEKNAGVLIERNTRRRTITLFGPPHLRHIVEGSIMDTIRRLRKHQTRTFPLKSRLIPLFMSADLNKLQEELGHENVVFDFTRRLLTVRGDEDAYQAVQLAILHATQYGGTKRRTENNTCPVCFDEPSSPVTLGCGHTWCKSCLSSYLRASTNNRTFPLSCLGDEAHCSQPILLEVAREVLSPEEFDSITVLKYIVACLTIKHYNVHHVSSVFVPAVIASTTRSLSVLN</sequence>
<dbReference type="PANTHER" id="PTHR12675:SF12">
    <property type="entry name" value="PROTEIN MUSCLEBLIND"/>
    <property type="match status" value="1"/>
</dbReference>
<dbReference type="Proteomes" id="UP001385951">
    <property type="component" value="Unassembled WGS sequence"/>
</dbReference>
<feature type="zinc finger region" description="C3H1-type" evidence="5">
    <location>
        <begin position="236"/>
        <end position="263"/>
    </location>
</feature>
<keyword evidence="2" id="KW-0677">Repeat</keyword>
<evidence type="ECO:0000313" key="9">
    <source>
        <dbReference type="EMBL" id="KAK7683153.1"/>
    </source>
</evidence>